<evidence type="ECO:0000256" key="1">
    <source>
        <dbReference type="ARBA" id="ARBA00004123"/>
    </source>
</evidence>
<dbReference type="AlphaFoldDB" id="A0A077Z816"/>
<keyword evidence="2 5" id="KW-0238">DNA-binding</keyword>
<dbReference type="CDD" id="cd00086">
    <property type="entry name" value="homeodomain"/>
    <property type="match status" value="1"/>
</dbReference>
<dbReference type="GO" id="GO:0000981">
    <property type="term" value="F:DNA-binding transcription factor activity, RNA polymerase II-specific"/>
    <property type="evidence" value="ECO:0007669"/>
    <property type="project" value="InterPro"/>
</dbReference>
<dbReference type="PRINTS" id="PR00024">
    <property type="entry name" value="HOMEOBOX"/>
</dbReference>
<dbReference type="Gene3D" id="1.10.10.60">
    <property type="entry name" value="Homeodomain-like"/>
    <property type="match status" value="1"/>
</dbReference>
<dbReference type="EMBL" id="HG806031">
    <property type="protein sequence ID" value="CDW56361.1"/>
    <property type="molecule type" value="Genomic_DNA"/>
</dbReference>
<dbReference type="PROSITE" id="PS50071">
    <property type="entry name" value="HOMEOBOX_2"/>
    <property type="match status" value="1"/>
</dbReference>
<feature type="domain" description="Homeobox" evidence="7">
    <location>
        <begin position="27"/>
        <end position="87"/>
    </location>
</feature>
<protein>
    <submittedName>
        <fullName evidence="8">Homeobox domain containing protein</fullName>
    </submittedName>
</protein>
<dbReference type="PROSITE" id="PS00027">
    <property type="entry name" value="HOMEOBOX_1"/>
    <property type="match status" value="1"/>
</dbReference>
<dbReference type="InterPro" id="IPR001356">
    <property type="entry name" value="HD"/>
</dbReference>
<dbReference type="InterPro" id="IPR050394">
    <property type="entry name" value="Homeobox_NK-like"/>
</dbReference>
<organism evidence="8 9">
    <name type="scientific">Trichuris trichiura</name>
    <name type="common">Whipworm</name>
    <name type="synonym">Trichocephalus trichiurus</name>
    <dbReference type="NCBI Taxonomy" id="36087"/>
    <lineage>
        <taxon>Eukaryota</taxon>
        <taxon>Metazoa</taxon>
        <taxon>Ecdysozoa</taxon>
        <taxon>Nematoda</taxon>
        <taxon>Enoplea</taxon>
        <taxon>Dorylaimia</taxon>
        <taxon>Trichinellida</taxon>
        <taxon>Trichuridae</taxon>
        <taxon>Trichuris</taxon>
    </lineage>
</organism>
<dbReference type="STRING" id="36087.A0A077Z816"/>
<evidence type="ECO:0000256" key="6">
    <source>
        <dbReference type="RuleBase" id="RU000682"/>
    </source>
</evidence>
<comment type="subcellular location">
    <subcellularLocation>
        <location evidence="1 5 6">Nucleus</location>
    </subcellularLocation>
</comment>
<proteinExistence type="predicted"/>
<evidence type="ECO:0000259" key="7">
    <source>
        <dbReference type="PROSITE" id="PS50071"/>
    </source>
</evidence>
<dbReference type="SMART" id="SM00389">
    <property type="entry name" value="HOX"/>
    <property type="match status" value="1"/>
</dbReference>
<reference evidence="8" key="2">
    <citation type="submission" date="2014-03" db="EMBL/GenBank/DDBJ databases">
        <title>The whipworm genome and dual-species transcriptomics of an intimate host-pathogen interaction.</title>
        <authorList>
            <person name="Foth B.J."/>
            <person name="Tsai I.J."/>
            <person name="Reid A.J."/>
            <person name="Bancroft A.J."/>
            <person name="Nichol S."/>
            <person name="Tracey A."/>
            <person name="Holroyd N."/>
            <person name="Cotton J.A."/>
            <person name="Stanley E.J."/>
            <person name="Zarowiecki M."/>
            <person name="Liu J.Z."/>
            <person name="Huckvale T."/>
            <person name="Cooper P.J."/>
            <person name="Grencis R.K."/>
            <person name="Berriman M."/>
        </authorList>
    </citation>
    <scope>NUCLEOTIDE SEQUENCE [LARGE SCALE GENOMIC DNA]</scope>
</reference>
<dbReference type="Proteomes" id="UP000030665">
    <property type="component" value="Unassembled WGS sequence"/>
</dbReference>
<dbReference type="InterPro" id="IPR020479">
    <property type="entry name" value="HD_metazoa"/>
</dbReference>
<dbReference type="SUPFAM" id="SSF46689">
    <property type="entry name" value="Homeodomain-like"/>
    <property type="match status" value="1"/>
</dbReference>
<keyword evidence="3 5" id="KW-0371">Homeobox</keyword>
<feature type="DNA-binding region" description="Homeobox" evidence="5">
    <location>
        <begin position="29"/>
        <end position="88"/>
    </location>
</feature>
<evidence type="ECO:0000256" key="2">
    <source>
        <dbReference type="ARBA" id="ARBA00023125"/>
    </source>
</evidence>
<keyword evidence="4 5" id="KW-0539">Nucleus</keyword>
<dbReference type="GO" id="GO:0005634">
    <property type="term" value="C:nucleus"/>
    <property type="evidence" value="ECO:0007669"/>
    <property type="project" value="UniProtKB-SubCell"/>
</dbReference>
<gene>
    <name evidence="8" type="ORF">TTRE_0000463801</name>
</gene>
<evidence type="ECO:0000256" key="3">
    <source>
        <dbReference type="ARBA" id="ARBA00023155"/>
    </source>
</evidence>
<dbReference type="Pfam" id="PF00046">
    <property type="entry name" value="Homeodomain"/>
    <property type="match status" value="1"/>
</dbReference>
<dbReference type="InterPro" id="IPR009057">
    <property type="entry name" value="Homeodomain-like_sf"/>
</dbReference>
<evidence type="ECO:0000256" key="4">
    <source>
        <dbReference type="ARBA" id="ARBA00023242"/>
    </source>
</evidence>
<dbReference type="PANTHER" id="PTHR24340">
    <property type="entry name" value="HOMEOBOX PROTEIN NKX"/>
    <property type="match status" value="1"/>
</dbReference>
<reference evidence="8" key="1">
    <citation type="submission" date="2014-01" db="EMBL/GenBank/DDBJ databases">
        <authorList>
            <person name="Aslett M."/>
        </authorList>
    </citation>
    <scope>NUCLEOTIDE SEQUENCE</scope>
</reference>
<evidence type="ECO:0000313" key="8">
    <source>
        <dbReference type="EMBL" id="CDW56361.1"/>
    </source>
</evidence>
<evidence type="ECO:0000256" key="5">
    <source>
        <dbReference type="PROSITE-ProRule" id="PRU00108"/>
    </source>
</evidence>
<accession>A0A077Z816</accession>
<dbReference type="PANTHER" id="PTHR24340:SF111">
    <property type="entry name" value="HOMEOBOX DOMAIN-CONTAINING PROTEIN"/>
    <property type="match status" value="1"/>
</dbReference>
<sequence length="154" mass="18174">MTVSRLNKVSDFQNAENERNRSLSGVRMKKRVRVLFSAEQVTMLEKRFQLQHYLSAAERDEFAKRLKLTSHQVKIWFQNRRYKFKRLRQDRTLEMSFKKNGAMFAHPLPYGISYFSTSFPRGNYGSASGNCQWLHSPVCKPIFLCPFSDIKRTP</sequence>
<dbReference type="OrthoDB" id="3137333at2759"/>
<dbReference type="InterPro" id="IPR017970">
    <property type="entry name" value="Homeobox_CS"/>
</dbReference>
<name>A0A077Z816_TRITR</name>
<keyword evidence="9" id="KW-1185">Reference proteome</keyword>
<dbReference type="GO" id="GO:0000978">
    <property type="term" value="F:RNA polymerase II cis-regulatory region sequence-specific DNA binding"/>
    <property type="evidence" value="ECO:0007669"/>
    <property type="project" value="TreeGrafter"/>
</dbReference>
<evidence type="ECO:0000313" key="9">
    <source>
        <dbReference type="Proteomes" id="UP000030665"/>
    </source>
</evidence>
<dbReference type="GO" id="GO:0030154">
    <property type="term" value="P:cell differentiation"/>
    <property type="evidence" value="ECO:0007669"/>
    <property type="project" value="TreeGrafter"/>
</dbReference>